<comment type="caution">
    <text evidence="1">The sequence shown here is derived from an EMBL/GenBank/DDBJ whole genome shotgun (WGS) entry which is preliminary data.</text>
</comment>
<dbReference type="EMBL" id="BGPR01055477">
    <property type="protein sequence ID" value="GBO32040.1"/>
    <property type="molecule type" value="Genomic_DNA"/>
</dbReference>
<keyword evidence="2" id="KW-1185">Reference proteome</keyword>
<accession>A0A4Y2W7C4</accession>
<sequence>MSEHLHQLCFKYVGRVRRKSSGLEEEKRRNEAIKDRSKRADGINLLRIRKRKEVSDRVVTAEFSAKPKIDFGIRRSLAKVLI</sequence>
<gene>
    <name evidence="1" type="ORF">AVEN_51053_1</name>
</gene>
<evidence type="ECO:0000313" key="1">
    <source>
        <dbReference type="EMBL" id="GBO32040.1"/>
    </source>
</evidence>
<dbReference type="Proteomes" id="UP000499080">
    <property type="component" value="Unassembled WGS sequence"/>
</dbReference>
<reference evidence="1 2" key="1">
    <citation type="journal article" date="2019" name="Sci. Rep.">
        <title>Orb-weaving spider Araneus ventricosus genome elucidates the spidroin gene catalogue.</title>
        <authorList>
            <person name="Kono N."/>
            <person name="Nakamura H."/>
            <person name="Ohtoshi R."/>
            <person name="Moran D.A.P."/>
            <person name="Shinohara A."/>
            <person name="Yoshida Y."/>
            <person name="Fujiwara M."/>
            <person name="Mori M."/>
            <person name="Tomita M."/>
            <person name="Arakawa K."/>
        </authorList>
    </citation>
    <scope>NUCLEOTIDE SEQUENCE [LARGE SCALE GENOMIC DNA]</scope>
</reference>
<evidence type="ECO:0000313" key="2">
    <source>
        <dbReference type="Proteomes" id="UP000499080"/>
    </source>
</evidence>
<proteinExistence type="predicted"/>
<dbReference type="AlphaFoldDB" id="A0A4Y2W7C4"/>
<name>A0A4Y2W7C4_ARAVE</name>
<protein>
    <submittedName>
        <fullName evidence="1">Uncharacterized protein</fullName>
    </submittedName>
</protein>
<organism evidence="1 2">
    <name type="scientific">Araneus ventricosus</name>
    <name type="common">Orbweaver spider</name>
    <name type="synonym">Epeira ventricosa</name>
    <dbReference type="NCBI Taxonomy" id="182803"/>
    <lineage>
        <taxon>Eukaryota</taxon>
        <taxon>Metazoa</taxon>
        <taxon>Ecdysozoa</taxon>
        <taxon>Arthropoda</taxon>
        <taxon>Chelicerata</taxon>
        <taxon>Arachnida</taxon>
        <taxon>Araneae</taxon>
        <taxon>Araneomorphae</taxon>
        <taxon>Entelegynae</taxon>
        <taxon>Araneoidea</taxon>
        <taxon>Araneidae</taxon>
        <taxon>Araneus</taxon>
    </lineage>
</organism>